<dbReference type="GO" id="GO:0008448">
    <property type="term" value="F:N-acetylglucosamine-6-phosphate deacetylase activity"/>
    <property type="evidence" value="ECO:0007669"/>
    <property type="project" value="UniProtKB-EC"/>
</dbReference>
<dbReference type="Pfam" id="PF01979">
    <property type="entry name" value="Amidohydro_1"/>
    <property type="match status" value="1"/>
</dbReference>
<dbReference type="Gene3D" id="3.20.20.140">
    <property type="entry name" value="Metal-dependent hydrolases"/>
    <property type="match status" value="1"/>
</dbReference>
<feature type="domain" description="Amidohydrolase-related" evidence="6">
    <location>
        <begin position="53"/>
        <end position="367"/>
    </location>
</feature>
<evidence type="ECO:0000256" key="5">
    <source>
        <dbReference type="PIRNR" id="PIRNR038994"/>
    </source>
</evidence>
<evidence type="ECO:0000313" key="8">
    <source>
        <dbReference type="Proteomes" id="UP001409291"/>
    </source>
</evidence>
<keyword evidence="2" id="KW-0479">Metal-binding</keyword>
<protein>
    <submittedName>
        <fullName evidence="7">N-acetylglucosamine-6-phosphate deacetylase</fullName>
        <ecNumber evidence="7">3.5.1.25</ecNumber>
    </submittedName>
</protein>
<dbReference type="PIRSF" id="PIRSF038994">
    <property type="entry name" value="NagA"/>
    <property type="match status" value="1"/>
</dbReference>
<evidence type="ECO:0000256" key="3">
    <source>
        <dbReference type="ARBA" id="ARBA00022801"/>
    </source>
</evidence>
<evidence type="ECO:0000259" key="6">
    <source>
        <dbReference type="Pfam" id="PF01979"/>
    </source>
</evidence>
<name>A0ABV0BQH0_9SPHI</name>
<dbReference type="EC" id="3.5.1.25" evidence="7"/>
<sequence length="370" mass="40320">MNKLALVGGRIFSDYNLIEDKTLLIENGEITGIVEPNQVPADFEQIVVNGANICAGLIDLQLYGDGDDLFSAHLTSASLQRISDRLVRKGTTSYMMTLATNTFEVFQEAIQVADNFKHDALLGLHLEGPFLNAKKRGAHPADLIVKATKENIKELLGEHNTVVKMMTIAPECMDDDVLEYLKSYELLLSAGHSDATFKEGTKGFDLGIPTSTHLFNAMSSLHHREVGMVGAIFNHPTACSSIITDGHHVSFEAVKVAKKQMGERLFLISDAVAACAQGIYQHVLNDGYYSLPDGTISGGAISLFESVRNIVQQVGVPLDEAIRMGTTYPARLLKRTDIGNLNIGSIANVIIFTSNFELQDVLVKGKLISR</sequence>
<dbReference type="PANTHER" id="PTHR11113:SF14">
    <property type="entry name" value="N-ACETYLGLUCOSAMINE-6-PHOSPHATE DEACETYLASE"/>
    <property type="match status" value="1"/>
</dbReference>
<dbReference type="NCBIfam" id="TIGR00221">
    <property type="entry name" value="nagA"/>
    <property type="match status" value="1"/>
</dbReference>
<reference evidence="7 8" key="1">
    <citation type="submission" date="2024-04" db="EMBL/GenBank/DDBJ databases">
        <title>WGS of bacteria from Torrens River.</title>
        <authorList>
            <person name="Wyrsch E.R."/>
            <person name="Drigo B."/>
        </authorList>
    </citation>
    <scope>NUCLEOTIDE SEQUENCE [LARGE SCALE GENOMIC DNA]</scope>
    <source>
        <strain evidence="7 8">TWI391</strain>
    </source>
</reference>
<dbReference type="Proteomes" id="UP001409291">
    <property type="component" value="Unassembled WGS sequence"/>
</dbReference>
<comment type="similarity">
    <text evidence="1 5">Belongs to the metallo-dependent hydrolases superfamily. NagA family.</text>
</comment>
<keyword evidence="3 5" id="KW-0378">Hydrolase</keyword>
<dbReference type="RefSeq" id="WP_346580916.1">
    <property type="nucleotide sequence ID" value="NZ_JBDJLH010000003.1"/>
</dbReference>
<keyword evidence="8" id="KW-1185">Reference proteome</keyword>
<dbReference type="InterPro" id="IPR006680">
    <property type="entry name" value="Amidohydro-rel"/>
</dbReference>
<dbReference type="SUPFAM" id="SSF51338">
    <property type="entry name" value="Composite domain of metallo-dependent hydrolases"/>
    <property type="match status" value="1"/>
</dbReference>
<dbReference type="Gene3D" id="2.30.40.10">
    <property type="entry name" value="Urease, subunit C, domain 1"/>
    <property type="match status" value="1"/>
</dbReference>
<organism evidence="7 8">
    <name type="scientific">Sphingobacterium kitahiroshimense</name>
    <dbReference type="NCBI Taxonomy" id="470446"/>
    <lineage>
        <taxon>Bacteria</taxon>
        <taxon>Pseudomonadati</taxon>
        <taxon>Bacteroidota</taxon>
        <taxon>Sphingobacteriia</taxon>
        <taxon>Sphingobacteriales</taxon>
        <taxon>Sphingobacteriaceae</taxon>
        <taxon>Sphingobacterium</taxon>
    </lineage>
</organism>
<evidence type="ECO:0000256" key="1">
    <source>
        <dbReference type="ARBA" id="ARBA00010716"/>
    </source>
</evidence>
<evidence type="ECO:0000256" key="4">
    <source>
        <dbReference type="ARBA" id="ARBA00023277"/>
    </source>
</evidence>
<dbReference type="InterPro" id="IPR011059">
    <property type="entry name" value="Metal-dep_hydrolase_composite"/>
</dbReference>
<dbReference type="EMBL" id="JBDJNQ010000002">
    <property type="protein sequence ID" value="MEN5376767.1"/>
    <property type="molecule type" value="Genomic_DNA"/>
</dbReference>
<gene>
    <name evidence="7" type="primary">nagA</name>
    <name evidence="7" type="ORF">ABE541_05780</name>
</gene>
<dbReference type="InterPro" id="IPR003764">
    <property type="entry name" value="GlcNAc_6-P_deAcase"/>
</dbReference>
<keyword evidence="4 5" id="KW-0119">Carbohydrate metabolism</keyword>
<accession>A0ABV0BQH0</accession>
<dbReference type="InterPro" id="IPR032466">
    <property type="entry name" value="Metal_Hydrolase"/>
</dbReference>
<evidence type="ECO:0000256" key="2">
    <source>
        <dbReference type="ARBA" id="ARBA00022723"/>
    </source>
</evidence>
<comment type="caution">
    <text evidence="7">The sequence shown here is derived from an EMBL/GenBank/DDBJ whole genome shotgun (WGS) entry which is preliminary data.</text>
</comment>
<evidence type="ECO:0000313" key="7">
    <source>
        <dbReference type="EMBL" id="MEN5376767.1"/>
    </source>
</evidence>
<dbReference type="SUPFAM" id="SSF51556">
    <property type="entry name" value="Metallo-dependent hydrolases"/>
    <property type="match status" value="1"/>
</dbReference>
<dbReference type="PANTHER" id="PTHR11113">
    <property type="entry name" value="N-ACETYLGLUCOSAMINE-6-PHOSPHATE DEACETYLASE"/>
    <property type="match status" value="1"/>
</dbReference>
<proteinExistence type="inferred from homology"/>